<feature type="transmembrane region" description="Helical" evidence="1">
    <location>
        <begin position="6"/>
        <end position="25"/>
    </location>
</feature>
<proteinExistence type="predicted"/>
<sequence length="167" mass="17792">MPKQLWWLISAGVGVAALGGVLLFAQPAGHETMNQTPTGETLAVQLEPANYDFGTISMKDGLVTKSFQVTNPQDQDLDLATLYTSCMCTTVKLVLDGQEYGPFSMQGHGAMKMLNQKLRASQKAQLLVTFDPNAHGPSGIGVIERSVSLQSKQGEIASVGIKANVTP</sequence>
<dbReference type="Gene3D" id="2.60.40.10">
    <property type="entry name" value="Immunoglobulins"/>
    <property type="match status" value="1"/>
</dbReference>
<gene>
    <name evidence="2" type="ORF">A3E29_03295</name>
</gene>
<keyword evidence="1" id="KW-0472">Membrane</keyword>
<dbReference type="InterPro" id="IPR013783">
    <property type="entry name" value="Ig-like_fold"/>
</dbReference>
<dbReference type="EMBL" id="MFEY01000007">
    <property type="protein sequence ID" value="OGE90107.1"/>
    <property type="molecule type" value="Genomic_DNA"/>
</dbReference>
<evidence type="ECO:0008006" key="4">
    <source>
        <dbReference type="Google" id="ProtNLM"/>
    </source>
</evidence>
<dbReference type="Pfam" id="PF07610">
    <property type="entry name" value="DUF1573"/>
    <property type="match status" value="1"/>
</dbReference>
<keyword evidence="1" id="KW-1133">Transmembrane helix</keyword>
<evidence type="ECO:0000256" key="1">
    <source>
        <dbReference type="SAM" id="Phobius"/>
    </source>
</evidence>
<name>A0A1F5PJR2_9BACT</name>
<organism evidence="2 3">
    <name type="scientific">Candidatus Doudnabacteria bacterium RIFCSPHIGHO2_12_FULL_48_16</name>
    <dbReference type="NCBI Taxonomy" id="1817838"/>
    <lineage>
        <taxon>Bacteria</taxon>
        <taxon>Candidatus Doudnaibacteriota</taxon>
    </lineage>
</organism>
<dbReference type="AlphaFoldDB" id="A0A1F5PJR2"/>
<keyword evidence="1" id="KW-0812">Transmembrane</keyword>
<protein>
    <recommendedName>
        <fullName evidence="4">DUF1573 domain-containing protein</fullName>
    </recommendedName>
</protein>
<comment type="caution">
    <text evidence="2">The sequence shown here is derived from an EMBL/GenBank/DDBJ whole genome shotgun (WGS) entry which is preliminary data.</text>
</comment>
<accession>A0A1F5PJR2</accession>
<evidence type="ECO:0000313" key="2">
    <source>
        <dbReference type="EMBL" id="OGE90107.1"/>
    </source>
</evidence>
<reference evidence="2 3" key="1">
    <citation type="journal article" date="2016" name="Nat. Commun.">
        <title>Thousands of microbial genomes shed light on interconnected biogeochemical processes in an aquifer system.</title>
        <authorList>
            <person name="Anantharaman K."/>
            <person name="Brown C.T."/>
            <person name="Hug L.A."/>
            <person name="Sharon I."/>
            <person name="Castelle C.J."/>
            <person name="Probst A.J."/>
            <person name="Thomas B.C."/>
            <person name="Singh A."/>
            <person name="Wilkins M.J."/>
            <person name="Karaoz U."/>
            <person name="Brodie E.L."/>
            <person name="Williams K.H."/>
            <person name="Hubbard S.S."/>
            <person name="Banfield J.F."/>
        </authorList>
    </citation>
    <scope>NUCLEOTIDE SEQUENCE [LARGE SCALE GENOMIC DNA]</scope>
</reference>
<dbReference type="InterPro" id="IPR011467">
    <property type="entry name" value="DUF1573"/>
</dbReference>
<dbReference type="Proteomes" id="UP000177682">
    <property type="component" value="Unassembled WGS sequence"/>
</dbReference>
<evidence type="ECO:0000313" key="3">
    <source>
        <dbReference type="Proteomes" id="UP000177682"/>
    </source>
</evidence>